<reference evidence="1 2" key="1">
    <citation type="submission" date="2019-03" db="EMBL/GenBank/DDBJ databases">
        <title>Genomic Encyclopedia of Type Strains, Phase IV (KMG-IV): sequencing the most valuable type-strain genomes for metagenomic binning, comparative biology and taxonomic classification.</title>
        <authorList>
            <person name="Goeker M."/>
        </authorList>
    </citation>
    <scope>NUCLEOTIDE SEQUENCE [LARGE SCALE GENOMIC DNA]</scope>
    <source>
        <strain evidence="1 2">DSM 100433</strain>
    </source>
</reference>
<dbReference type="Gene3D" id="3.60.15.10">
    <property type="entry name" value="Ribonuclease Z/Hydroxyacylglutathione hydrolase-like"/>
    <property type="match status" value="1"/>
</dbReference>
<evidence type="ECO:0000313" key="2">
    <source>
        <dbReference type="Proteomes" id="UP000294682"/>
    </source>
</evidence>
<gene>
    <name evidence="1" type="ORF">EDD78_103215</name>
</gene>
<dbReference type="PANTHER" id="PTHR43546">
    <property type="entry name" value="UPF0173 METAL-DEPENDENT HYDROLASE MJ1163-RELATED"/>
    <property type="match status" value="1"/>
</dbReference>
<dbReference type="EMBL" id="SLUK01000003">
    <property type="protein sequence ID" value="TCL44177.1"/>
    <property type="molecule type" value="Genomic_DNA"/>
</dbReference>
<sequence length="196" mass="21548">MPRLYYQGHGSYRITSNHGMVIYVDPFVGGGYEKPADLILVTHQHSDHNRVELVRRAPGCQMITEREALAGGVYHTFTVGVAQIEAVRAENINHDPRECVGYLLTLDGIGIYAAGDTSTTDQMHSFSQRRLDYALLPIDGVYNMGPGEASACARLIGARHSIPVHMKPGALFERACAERFSAPGRIILEPGEEIEL</sequence>
<dbReference type="InterPro" id="IPR050114">
    <property type="entry name" value="UPF0173_UPF0282_UlaG_hydrolase"/>
</dbReference>
<proteinExistence type="predicted"/>
<protein>
    <submittedName>
        <fullName evidence="1">L-ascorbate metabolism protein UlaG (Beta-lactamase superfamily)</fullName>
    </submittedName>
</protein>
<dbReference type="Pfam" id="PF13483">
    <property type="entry name" value="Lactamase_B_3"/>
    <property type="match status" value="1"/>
</dbReference>
<organism evidence="1 2">
    <name type="scientific">Harryflintia acetispora</name>
    <dbReference type="NCBI Taxonomy" id="1849041"/>
    <lineage>
        <taxon>Bacteria</taxon>
        <taxon>Bacillati</taxon>
        <taxon>Bacillota</taxon>
        <taxon>Clostridia</taxon>
        <taxon>Eubacteriales</taxon>
        <taxon>Oscillospiraceae</taxon>
        <taxon>Harryflintia</taxon>
    </lineage>
</organism>
<dbReference type="InterPro" id="IPR036866">
    <property type="entry name" value="RibonucZ/Hydroxyglut_hydro"/>
</dbReference>
<dbReference type="Proteomes" id="UP000294682">
    <property type="component" value="Unassembled WGS sequence"/>
</dbReference>
<dbReference type="RefSeq" id="WP_132084263.1">
    <property type="nucleotide sequence ID" value="NZ_SLUK01000003.1"/>
</dbReference>
<dbReference type="PANTHER" id="PTHR43546:SF3">
    <property type="entry name" value="UPF0173 METAL-DEPENDENT HYDROLASE MJ1163"/>
    <property type="match status" value="1"/>
</dbReference>
<comment type="caution">
    <text evidence="1">The sequence shown here is derived from an EMBL/GenBank/DDBJ whole genome shotgun (WGS) entry which is preliminary data.</text>
</comment>
<keyword evidence="2" id="KW-1185">Reference proteome</keyword>
<evidence type="ECO:0000313" key="1">
    <source>
        <dbReference type="EMBL" id="TCL44177.1"/>
    </source>
</evidence>
<name>A0A9X8UK24_9FIRM</name>
<accession>A0A9X8UK24</accession>
<dbReference type="AlphaFoldDB" id="A0A9X8UK24"/>
<dbReference type="SUPFAM" id="SSF56281">
    <property type="entry name" value="Metallo-hydrolase/oxidoreductase"/>
    <property type="match status" value="1"/>
</dbReference>